<protein>
    <recommendedName>
        <fullName evidence="3">Toxin CptA</fullName>
    </recommendedName>
</protein>
<dbReference type="AlphaFoldDB" id="A0AB38YDK9"/>
<reference evidence="2" key="1">
    <citation type="submission" date="2022-07" db="EMBL/GenBank/DDBJ databases">
        <title>Complete genome sequence of Salinispirillum sp. LH10-3-1 capable of multiple carbohydrate inversion isolated from a soda lake.</title>
        <authorList>
            <person name="Liu J."/>
            <person name="Zhai Y."/>
            <person name="Zhang H."/>
            <person name="Yang H."/>
            <person name="Qu J."/>
            <person name="Li J."/>
        </authorList>
    </citation>
    <scope>NUCLEOTIDE SEQUENCE</scope>
    <source>
        <strain evidence="2">LH 10-3-1</strain>
    </source>
</reference>
<keyword evidence="1" id="KW-0472">Membrane</keyword>
<evidence type="ECO:0008006" key="3">
    <source>
        <dbReference type="Google" id="ProtNLM"/>
    </source>
</evidence>
<name>A0AB38YDK9_9GAMM</name>
<keyword evidence="1" id="KW-1133">Transmembrane helix</keyword>
<organism evidence="2">
    <name type="scientific">Salinispirillum sp. LH 10-3-1</name>
    <dbReference type="NCBI Taxonomy" id="2952525"/>
    <lineage>
        <taxon>Bacteria</taxon>
        <taxon>Pseudomonadati</taxon>
        <taxon>Pseudomonadota</taxon>
        <taxon>Gammaproteobacteria</taxon>
        <taxon>Oceanospirillales</taxon>
        <taxon>Saccharospirillaceae</taxon>
        <taxon>Salinispirillum</taxon>
    </lineage>
</organism>
<proteinExistence type="predicted"/>
<evidence type="ECO:0000256" key="1">
    <source>
        <dbReference type="SAM" id="Phobius"/>
    </source>
</evidence>
<accession>A0AB38YDK9</accession>
<keyword evidence="1" id="KW-0812">Transmembrane</keyword>
<evidence type="ECO:0000313" key="2">
    <source>
        <dbReference type="EMBL" id="WLD57453.1"/>
    </source>
</evidence>
<dbReference type="RefSeq" id="WP_304994740.1">
    <property type="nucleotide sequence ID" value="NZ_CP101717.1"/>
</dbReference>
<sequence>MTFELDSSQERRLWQWTGSGLLLFFGCTLLTLPVGWVVGWVVALLAMGILWWRYLAWPTDLQACIRFASGHWWVRSRSSERLRRLPAKPLLILPRVIGVPRPSGHGHYWVYQDQLAVDDWRRLRICARFSFTGAADP</sequence>
<feature type="transmembrane region" description="Helical" evidence="1">
    <location>
        <begin position="21"/>
        <end position="49"/>
    </location>
</feature>
<dbReference type="EMBL" id="CP101717">
    <property type="protein sequence ID" value="WLD57453.1"/>
    <property type="molecule type" value="Genomic_DNA"/>
</dbReference>
<gene>
    <name evidence="2" type="ORF">NFC81_12125</name>
</gene>